<evidence type="ECO:0000259" key="1">
    <source>
        <dbReference type="Pfam" id="PF20209"/>
    </source>
</evidence>
<dbReference type="Pfam" id="PF20209">
    <property type="entry name" value="DUF6570"/>
    <property type="match status" value="1"/>
</dbReference>
<organism evidence="2 3">
    <name type="scientific">Diversispora epigaea</name>
    <dbReference type="NCBI Taxonomy" id="1348612"/>
    <lineage>
        <taxon>Eukaryota</taxon>
        <taxon>Fungi</taxon>
        <taxon>Fungi incertae sedis</taxon>
        <taxon>Mucoromycota</taxon>
        <taxon>Glomeromycotina</taxon>
        <taxon>Glomeromycetes</taxon>
        <taxon>Diversisporales</taxon>
        <taxon>Diversisporaceae</taxon>
        <taxon>Diversispora</taxon>
    </lineage>
</organism>
<dbReference type="Proteomes" id="UP000266861">
    <property type="component" value="Unassembled WGS sequence"/>
</dbReference>
<gene>
    <name evidence="2" type="ORF">Glove_139g223</name>
</gene>
<proteinExistence type="predicted"/>
<sequence length="356" mass="40700">MDDYRLKRKQQKATRRAHADTQAIDAHVPLCILELNNEFDLSRERYANWPQPINKTVANDALAEFRESIKCDSLRELCCTVCSASKYIVEKSFLENDFVYKHPCMDGSNRKVLLDRNGFVNNNISNRDENLFDIRGLTIPEQLLISTGYICINIIQLTDQKYTHHKLKGHVITFLQEPTSLSTVLPLPIYRLCDYLKVIFIGQGRPSEEQLKKVLFNKTTLESLPENEVPVALLVTTVLININSKKVEHYTGYVTDPIDEDNINNDSSDIYDEELNNNKDTTKLYNSIGGLTELRSSELIGNKQVDSSYAILMPHSNIPKNKYTDPTFLPATFPTLFSYGIGGHEDSFRKQHISFK</sequence>
<dbReference type="AlphaFoldDB" id="A0A397IZU2"/>
<dbReference type="EMBL" id="PQFF01000130">
    <property type="protein sequence ID" value="RHZ80152.1"/>
    <property type="molecule type" value="Genomic_DNA"/>
</dbReference>
<accession>A0A397IZU2</accession>
<name>A0A397IZU2_9GLOM</name>
<keyword evidence="3" id="KW-1185">Reference proteome</keyword>
<reference evidence="2 3" key="1">
    <citation type="submission" date="2018-08" db="EMBL/GenBank/DDBJ databases">
        <title>Genome and evolution of the arbuscular mycorrhizal fungus Diversispora epigaea (formerly Glomus versiforme) and its bacterial endosymbionts.</title>
        <authorList>
            <person name="Sun X."/>
            <person name="Fei Z."/>
            <person name="Harrison M."/>
        </authorList>
    </citation>
    <scope>NUCLEOTIDE SEQUENCE [LARGE SCALE GENOMIC DNA]</scope>
    <source>
        <strain evidence="2 3">IT104</strain>
    </source>
</reference>
<comment type="caution">
    <text evidence="2">The sequence shown here is derived from an EMBL/GenBank/DDBJ whole genome shotgun (WGS) entry which is preliminary data.</text>
</comment>
<dbReference type="InterPro" id="IPR046700">
    <property type="entry name" value="DUF6570"/>
</dbReference>
<protein>
    <recommendedName>
        <fullName evidence="1">DUF6570 domain-containing protein</fullName>
    </recommendedName>
</protein>
<feature type="domain" description="DUF6570" evidence="1">
    <location>
        <begin position="133"/>
        <end position="218"/>
    </location>
</feature>
<evidence type="ECO:0000313" key="2">
    <source>
        <dbReference type="EMBL" id="RHZ80152.1"/>
    </source>
</evidence>
<dbReference type="OrthoDB" id="2282872at2759"/>
<evidence type="ECO:0000313" key="3">
    <source>
        <dbReference type="Proteomes" id="UP000266861"/>
    </source>
</evidence>